<comment type="caution">
    <text evidence="2">The sequence shown here is derived from an EMBL/GenBank/DDBJ whole genome shotgun (WGS) entry which is preliminary data.</text>
</comment>
<protein>
    <submittedName>
        <fullName evidence="2">Uncharacterized protein</fullName>
    </submittedName>
</protein>
<accession>X1UJU2</accession>
<sequence length="102" mass="11583">MNEEKQKVTKHEKMEPMLDLDSLPVKKTEKATRFSMDKGIDNLVGSLCDPIIVHQGSWATPDMIPEWLRTQITLDRMVELMVANKEGRDPIGTNSEALAYLI</sequence>
<feature type="compositionally biased region" description="Basic and acidic residues" evidence="1">
    <location>
        <begin position="1"/>
        <end position="16"/>
    </location>
</feature>
<evidence type="ECO:0000256" key="1">
    <source>
        <dbReference type="SAM" id="MobiDB-lite"/>
    </source>
</evidence>
<feature type="region of interest" description="Disordered" evidence="1">
    <location>
        <begin position="1"/>
        <end position="22"/>
    </location>
</feature>
<dbReference type="AlphaFoldDB" id="X1UJU2"/>
<feature type="non-terminal residue" evidence="2">
    <location>
        <position position="102"/>
    </location>
</feature>
<name>X1UJU2_9ZZZZ</name>
<gene>
    <name evidence="2" type="ORF">S12H4_50133</name>
</gene>
<organism evidence="2">
    <name type="scientific">marine sediment metagenome</name>
    <dbReference type="NCBI Taxonomy" id="412755"/>
    <lineage>
        <taxon>unclassified sequences</taxon>
        <taxon>metagenomes</taxon>
        <taxon>ecological metagenomes</taxon>
    </lineage>
</organism>
<reference evidence="2" key="1">
    <citation type="journal article" date="2014" name="Front. Microbiol.">
        <title>High frequency of phylogenetically diverse reductive dehalogenase-homologous genes in deep subseafloor sedimentary metagenomes.</title>
        <authorList>
            <person name="Kawai M."/>
            <person name="Futagami T."/>
            <person name="Toyoda A."/>
            <person name="Takaki Y."/>
            <person name="Nishi S."/>
            <person name="Hori S."/>
            <person name="Arai W."/>
            <person name="Tsubouchi T."/>
            <person name="Morono Y."/>
            <person name="Uchiyama I."/>
            <person name="Ito T."/>
            <person name="Fujiyama A."/>
            <person name="Inagaki F."/>
            <person name="Takami H."/>
        </authorList>
    </citation>
    <scope>NUCLEOTIDE SEQUENCE</scope>
    <source>
        <strain evidence="2">Expedition CK06-06</strain>
    </source>
</reference>
<proteinExistence type="predicted"/>
<evidence type="ECO:0000313" key="2">
    <source>
        <dbReference type="EMBL" id="GAJ03857.1"/>
    </source>
</evidence>
<dbReference type="EMBL" id="BARW01031533">
    <property type="protein sequence ID" value="GAJ03857.1"/>
    <property type="molecule type" value="Genomic_DNA"/>
</dbReference>